<dbReference type="InterPro" id="IPR003140">
    <property type="entry name" value="PLipase/COase/thioEstase"/>
</dbReference>
<dbReference type="Pfam" id="PF02230">
    <property type="entry name" value="Abhydrolase_2"/>
    <property type="match status" value="1"/>
</dbReference>
<comment type="caution">
    <text evidence="3">The sequence shown here is derived from an EMBL/GenBank/DDBJ whole genome shotgun (WGS) entry which is preliminary data.</text>
</comment>
<protein>
    <submittedName>
        <fullName evidence="3">Alpha/beta-hydrolase</fullName>
    </submittedName>
</protein>
<comment type="similarity">
    <text evidence="1">Belongs to the AB hydrolase superfamily. AB hydrolase 2 family.</text>
</comment>
<evidence type="ECO:0000313" key="3">
    <source>
        <dbReference type="EMBL" id="KAF2028427.1"/>
    </source>
</evidence>
<dbReference type="AlphaFoldDB" id="A0A9P4LL93"/>
<dbReference type="EMBL" id="ML978213">
    <property type="protein sequence ID" value="KAF2028427.1"/>
    <property type="molecule type" value="Genomic_DNA"/>
</dbReference>
<keyword evidence="4" id="KW-1185">Reference proteome</keyword>
<reference evidence="3" key="1">
    <citation type="journal article" date="2020" name="Stud. Mycol.">
        <title>101 Dothideomycetes genomes: a test case for predicting lifestyles and emergence of pathogens.</title>
        <authorList>
            <person name="Haridas S."/>
            <person name="Albert R."/>
            <person name="Binder M."/>
            <person name="Bloem J."/>
            <person name="Labutti K."/>
            <person name="Salamov A."/>
            <person name="Andreopoulos B."/>
            <person name="Baker S."/>
            <person name="Barry K."/>
            <person name="Bills G."/>
            <person name="Bluhm B."/>
            <person name="Cannon C."/>
            <person name="Castanera R."/>
            <person name="Culley D."/>
            <person name="Daum C."/>
            <person name="Ezra D."/>
            <person name="Gonzalez J."/>
            <person name="Henrissat B."/>
            <person name="Kuo A."/>
            <person name="Liang C."/>
            <person name="Lipzen A."/>
            <person name="Lutzoni F."/>
            <person name="Magnuson J."/>
            <person name="Mondo S."/>
            <person name="Nolan M."/>
            <person name="Ohm R."/>
            <person name="Pangilinan J."/>
            <person name="Park H.-J."/>
            <person name="Ramirez L."/>
            <person name="Alfaro M."/>
            <person name="Sun H."/>
            <person name="Tritt A."/>
            <person name="Yoshinaga Y."/>
            <person name="Zwiers L.-H."/>
            <person name="Turgeon B."/>
            <person name="Goodwin S."/>
            <person name="Spatafora J."/>
            <person name="Crous P."/>
            <person name="Grigoriev I."/>
        </authorList>
    </citation>
    <scope>NUCLEOTIDE SEQUENCE</scope>
    <source>
        <strain evidence="3">CBS 110217</strain>
    </source>
</reference>
<feature type="domain" description="Phospholipase/carboxylesterase/thioesterase" evidence="2">
    <location>
        <begin position="8"/>
        <end position="236"/>
    </location>
</feature>
<evidence type="ECO:0000313" key="4">
    <source>
        <dbReference type="Proteomes" id="UP000799777"/>
    </source>
</evidence>
<proteinExistence type="inferred from homology"/>
<dbReference type="Proteomes" id="UP000799777">
    <property type="component" value="Unassembled WGS sequence"/>
</dbReference>
<dbReference type="OrthoDB" id="2418081at2759"/>
<dbReference type="PANTHER" id="PTHR10655">
    <property type="entry name" value="LYSOPHOSPHOLIPASE-RELATED"/>
    <property type="match status" value="1"/>
</dbReference>
<dbReference type="InterPro" id="IPR050565">
    <property type="entry name" value="LYPA1-2/EST-like"/>
</dbReference>
<accession>A0A9P4LL93</accession>
<sequence>MIGTMPDTTRIVSPTAPHTHTVIFLHGRGSDAKTFQDEIFESQDSKDAFFTQLFPDIKWIFPEAKKRWAVVEEEEIHQWFDIASVKDPWKNAESQREGLAESAEQIRRIIEQEATVIDMGKIILAGISQGCATAIYTLLKGRMNLGGFFGLCSWLPMAEELEREAQMLADAPSALETLVLLQHCENDEVVPIKNGRELAASLERMGMKVQWQSHKEGGHWLNEPDGMDQIVAFIRAIAEG</sequence>
<gene>
    <name evidence="3" type="ORF">EK21DRAFT_69821</name>
</gene>
<dbReference type="GO" id="GO:0008474">
    <property type="term" value="F:palmitoyl-(protein) hydrolase activity"/>
    <property type="evidence" value="ECO:0007669"/>
    <property type="project" value="TreeGrafter"/>
</dbReference>
<dbReference type="InterPro" id="IPR029058">
    <property type="entry name" value="AB_hydrolase_fold"/>
</dbReference>
<name>A0A9P4LL93_9PLEO</name>
<dbReference type="SUPFAM" id="SSF53474">
    <property type="entry name" value="alpha/beta-Hydrolases"/>
    <property type="match status" value="1"/>
</dbReference>
<evidence type="ECO:0000256" key="1">
    <source>
        <dbReference type="ARBA" id="ARBA00006499"/>
    </source>
</evidence>
<dbReference type="GO" id="GO:0005737">
    <property type="term" value="C:cytoplasm"/>
    <property type="evidence" value="ECO:0007669"/>
    <property type="project" value="TreeGrafter"/>
</dbReference>
<dbReference type="GO" id="GO:0052689">
    <property type="term" value="F:carboxylic ester hydrolase activity"/>
    <property type="evidence" value="ECO:0007669"/>
    <property type="project" value="TreeGrafter"/>
</dbReference>
<dbReference type="PANTHER" id="PTHR10655:SF63">
    <property type="entry name" value="PHOSPHOLIPASE_CARBOXYLESTERASE_THIOESTERASE DOMAIN-CONTAINING PROTEIN"/>
    <property type="match status" value="1"/>
</dbReference>
<evidence type="ECO:0000259" key="2">
    <source>
        <dbReference type="Pfam" id="PF02230"/>
    </source>
</evidence>
<organism evidence="3 4">
    <name type="scientific">Setomelanomma holmii</name>
    <dbReference type="NCBI Taxonomy" id="210430"/>
    <lineage>
        <taxon>Eukaryota</taxon>
        <taxon>Fungi</taxon>
        <taxon>Dikarya</taxon>
        <taxon>Ascomycota</taxon>
        <taxon>Pezizomycotina</taxon>
        <taxon>Dothideomycetes</taxon>
        <taxon>Pleosporomycetidae</taxon>
        <taxon>Pleosporales</taxon>
        <taxon>Pleosporineae</taxon>
        <taxon>Phaeosphaeriaceae</taxon>
        <taxon>Setomelanomma</taxon>
    </lineage>
</organism>
<dbReference type="Gene3D" id="3.40.50.1820">
    <property type="entry name" value="alpha/beta hydrolase"/>
    <property type="match status" value="1"/>
</dbReference>